<dbReference type="SMART" id="SM00450">
    <property type="entry name" value="RHOD"/>
    <property type="match status" value="1"/>
</dbReference>
<dbReference type="PANTHER" id="PTHR43031">
    <property type="entry name" value="FAD-DEPENDENT OXIDOREDUCTASE"/>
    <property type="match status" value="1"/>
</dbReference>
<dbReference type="eggNOG" id="COG0607">
    <property type="taxonomic scope" value="Bacteria"/>
</dbReference>
<keyword evidence="3" id="KW-1185">Reference proteome</keyword>
<dbReference type="PANTHER" id="PTHR43031:SF16">
    <property type="entry name" value="OXIDOREDUCTASE"/>
    <property type="match status" value="1"/>
</dbReference>
<name>G9ERP9_9GAMM</name>
<dbReference type="Gene3D" id="3.40.250.10">
    <property type="entry name" value="Rhodanese-like domain"/>
    <property type="match status" value="1"/>
</dbReference>
<organism evidence="2 3">
    <name type="scientific">Legionella drancourtii LLAP12</name>
    <dbReference type="NCBI Taxonomy" id="658187"/>
    <lineage>
        <taxon>Bacteria</taxon>
        <taxon>Pseudomonadati</taxon>
        <taxon>Pseudomonadota</taxon>
        <taxon>Gammaproteobacteria</taxon>
        <taxon>Legionellales</taxon>
        <taxon>Legionellaceae</taxon>
        <taxon>Legionella</taxon>
    </lineage>
</organism>
<feature type="domain" description="Rhodanese" evidence="1">
    <location>
        <begin position="33"/>
        <end position="123"/>
    </location>
</feature>
<reference evidence="2 3" key="1">
    <citation type="journal article" date="2011" name="BMC Genomics">
        <title>Insight into cross-talk between intra-amoebal pathogens.</title>
        <authorList>
            <person name="Gimenez G."/>
            <person name="Bertelli C."/>
            <person name="Moliner C."/>
            <person name="Robert C."/>
            <person name="Raoult D."/>
            <person name="Fournier P.E."/>
            <person name="Greub G."/>
        </authorList>
    </citation>
    <scope>NUCLEOTIDE SEQUENCE [LARGE SCALE GENOMIC DNA]</scope>
    <source>
        <strain evidence="2 3">LLAP12</strain>
    </source>
</reference>
<dbReference type="InterPro" id="IPR001763">
    <property type="entry name" value="Rhodanese-like_dom"/>
</dbReference>
<sequence>MKQHAHGFLALVTESKKHIKEINPQELKEKLDQHEPIYLIDVREDHEWGTGNIPGAMHLGKGIIERDIEKTIPDLTQQIVVYCSGGFRCALVADSLQKMGYSHVYSLNPGMQGWIDAGYPIEKKQ</sequence>
<evidence type="ECO:0000259" key="1">
    <source>
        <dbReference type="PROSITE" id="PS50206"/>
    </source>
</evidence>
<dbReference type="PROSITE" id="PS50206">
    <property type="entry name" value="RHODANESE_3"/>
    <property type="match status" value="1"/>
</dbReference>
<gene>
    <name evidence="2" type="ORF">LDG_7967</name>
</gene>
<dbReference type="FunCoup" id="G9ERP9">
    <property type="interactions" value="40"/>
</dbReference>
<dbReference type="InParanoid" id="G9ERP9"/>
<dbReference type="InterPro" id="IPR050229">
    <property type="entry name" value="GlpE_sulfurtransferase"/>
</dbReference>
<dbReference type="OrthoDB" id="9784009at2"/>
<proteinExistence type="predicted"/>
<dbReference type="CDD" id="cd00158">
    <property type="entry name" value="RHOD"/>
    <property type="match status" value="1"/>
</dbReference>
<evidence type="ECO:0000313" key="3">
    <source>
        <dbReference type="Proteomes" id="UP000002770"/>
    </source>
</evidence>
<dbReference type="Proteomes" id="UP000002770">
    <property type="component" value="Unassembled WGS sequence"/>
</dbReference>
<dbReference type="InterPro" id="IPR036873">
    <property type="entry name" value="Rhodanese-like_dom_sf"/>
</dbReference>
<dbReference type="Pfam" id="PF00581">
    <property type="entry name" value="Rhodanese"/>
    <property type="match status" value="1"/>
</dbReference>
<dbReference type="EMBL" id="JH413836">
    <property type="protein sequence ID" value="EHL30062.1"/>
    <property type="molecule type" value="Genomic_DNA"/>
</dbReference>
<accession>G9ERP9</accession>
<dbReference type="AlphaFoldDB" id="G9ERP9"/>
<dbReference type="HOGENOM" id="CLU_089574_6_2_6"/>
<dbReference type="SUPFAM" id="SSF52821">
    <property type="entry name" value="Rhodanese/Cell cycle control phosphatase"/>
    <property type="match status" value="1"/>
</dbReference>
<protein>
    <submittedName>
        <fullName evidence="2">Rhodanese domain-containing protein</fullName>
    </submittedName>
</protein>
<dbReference type="STRING" id="658187.LDG_7967"/>
<evidence type="ECO:0000313" key="2">
    <source>
        <dbReference type="EMBL" id="EHL30062.1"/>
    </source>
</evidence>
<dbReference type="RefSeq" id="WP_006871855.1">
    <property type="nucleotide sequence ID" value="NZ_JH413836.1"/>
</dbReference>